<dbReference type="SUPFAM" id="SSF51419">
    <property type="entry name" value="PLP-binding barrel"/>
    <property type="match status" value="1"/>
</dbReference>
<dbReference type="Gene3D" id="3.20.20.10">
    <property type="entry name" value="Alanine racemase"/>
    <property type="match status" value="1"/>
</dbReference>
<dbReference type="InterPro" id="IPR029066">
    <property type="entry name" value="PLP-binding_barrel"/>
</dbReference>
<accession>A0A6J6VI78</accession>
<name>A0A6J6VI78_9ZZZZ</name>
<protein>
    <submittedName>
        <fullName evidence="5">Unannotated protein</fullName>
    </submittedName>
</protein>
<reference evidence="5" key="1">
    <citation type="submission" date="2020-05" db="EMBL/GenBank/DDBJ databases">
        <authorList>
            <person name="Chiriac C."/>
            <person name="Salcher M."/>
            <person name="Ghai R."/>
            <person name="Kavagutti S V."/>
        </authorList>
    </citation>
    <scope>NUCLEOTIDE SEQUENCE</scope>
</reference>
<dbReference type="PANTHER" id="PTHR30511:SF0">
    <property type="entry name" value="ALANINE RACEMASE, CATABOLIC-RELATED"/>
    <property type="match status" value="1"/>
</dbReference>
<dbReference type="Pfam" id="PF01168">
    <property type="entry name" value="Ala_racemase_N"/>
    <property type="match status" value="1"/>
</dbReference>
<proteinExistence type="predicted"/>
<evidence type="ECO:0000313" key="5">
    <source>
        <dbReference type="EMBL" id="CAB4772092.1"/>
    </source>
</evidence>
<dbReference type="GO" id="GO:0005829">
    <property type="term" value="C:cytosol"/>
    <property type="evidence" value="ECO:0007669"/>
    <property type="project" value="TreeGrafter"/>
</dbReference>
<dbReference type="EMBL" id="CAEZZX010000024">
    <property type="protein sequence ID" value="CAB4772092.1"/>
    <property type="molecule type" value="Genomic_DNA"/>
</dbReference>
<dbReference type="GO" id="GO:0008784">
    <property type="term" value="F:alanine racemase activity"/>
    <property type="evidence" value="ECO:0007669"/>
    <property type="project" value="TreeGrafter"/>
</dbReference>
<comment type="cofactor">
    <cofactor evidence="1">
        <name>pyridoxal 5'-phosphate</name>
        <dbReference type="ChEBI" id="CHEBI:597326"/>
    </cofactor>
</comment>
<evidence type="ECO:0000259" key="4">
    <source>
        <dbReference type="Pfam" id="PF01168"/>
    </source>
</evidence>
<keyword evidence="3" id="KW-0413">Isomerase</keyword>
<dbReference type="Gene3D" id="2.40.37.10">
    <property type="entry name" value="Lyase, Ornithine Decarboxylase, Chain A, domain 1"/>
    <property type="match status" value="1"/>
</dbReference>
<sequence>MSFSLRVDGQQWRDHLARTIAQDSSIVPVIKGNGYGFGNAQLAREASALPVSTIAVGTHSEVQGVREHFAREVLVLSPWHPTLSPAERNASDSTIRTVAHPEAVVALAKDQPGVPVVVEVLTSLRRHGVQPTDLESLIRPLDELDVRGFALHLPLDEQGAGTKVKDVISWASRLTDAGLSPHTLWVSHLSAAELAQVRTTLSTTTIKPRVGTQLWHGNREHFAVNATVLDVHEVAKGDRVGYRQQSAPKDGHVLVVSGGTFHGVGLEAPSVTRGLAGRGKAVARTGLQAFGKAASPFWLAGQRLWFAEPPHMQVSMVWLPGDMAAPEIGAPLTCQVRMTTAHFDEVFGL</sequence>
<dbReference type="InterPro" id="IPR009006">
    <property type="entry name" value="Ala_racemase/Decarboxylase_C"/>
</dbReference>
<organism evidence="5">
    <name type="scientific">freshwater metagenome</name>
    <dbReference type="NCBI Taxonomy" id="449393"/>
    <lineage>
        <taxon>unclassified sequences</taxon>
        <taxon>metagenomes</taxon>
        <taxon>ecological metagenomes</taxon>
    </lineage>
</organism>
<keyword evidence="2" id="KW-0663">Pyridoxal phosphate</keyword>
<dbReference type="PANTHER" id="PTHR30511">
    <property type="entry name" value="ALANINE RACEMASE"/>
    <property type="match status" value="1"/>
</dbReference>
<evidence type="ECO:0000256" key="2">
    <source>
        <dbReference type="ARBA" id="ARBA00022898"/>
    </source>
</evidence>
<dbReference type="AlphaFoldDB" id="A0A6J6VI78"/>
<evidence type="ECO:0000256" key="1">
    <source>
        <dbReference type="ARBA" id="ARBA00001933"/>
    </source>
</evidence>
<dbReference type="InterPro" id="IPR001608">
    <property type="entry name" value="Ala_racemase_N"/>
</dbReference>
<evidence type="ECO:0000256" key="3">
    <source>
        <dbReference type="ARBA" id="ARBA00023235"/>
    </source>
</evidence>
<dbReference type="GO" id="GO:0030170">
    <property type="term" value="F:pyridoxal phosphate binding"/>
    <property type="evidence" value="ECO:0007669"/>
    <property type="project" value="TreeGrafter"/>
</dbReference>
<gene>
    <name evidence="5" type="ORF">UFOPK2938_00214</name>
</gene>
<dbReference type="InterPro" id="IPR000821">
    <property type="entry name" value="Ala_racemase"/>
</dbReference>
<feature type="domain" description="Alanine racemase N-terminal" evidence="4">
    <location>
        <begin position="17"/>
        <end position="182"/>
    </location>
</feature>